<dbReference type="Proteomes" id="UP000000268">
    <property type="component" value="Chromosome"/>
</dbReference>
<organism evidence="1 2">
    <name type="scientific">Acaryochloris marina (strain MBIC 11017)</name>
    <dbReference type="NCBI Taxonomy" id="329726"/>
    <lineage>
        <taxon>Bacteria</taxon>
        <taxon>Bacillati</taxon>
        <taxon>Cyanobacteriota</taxon>
        <taxon>Cyanophyceae</taxon>
        <taxon>Acaryochloridales</taxon>
        <taxon>Acaryochloridaceae</taxon>
        <taxon>Acaryochloris</taxon>
    </lineage>
</organism>
<name>B0CAQ8_ACAM1</name>
<reference evidence="1 2" key="1">
    <citation type="journal article" date="2008" name="Proc. Natl. Acad. Sci. U.S.A.">
        <title>Niche adaptation and genome expansion in the chlorophyll d-producing cyanobacterium Acaryochloris marina.</title>
        <authorList>
            <person name="Swingley W.D."/>
            <person name="Chen M."/>
            <person name="Cheung P.C."/>
            <person name="Conrad A.L."/>
            <person name="Dejesa L.C."/>
            <person name="Hao J."/>
            <person name="Honchak B.M."/>
            <person name="Karbach L.E."/>
            <person name="Kurdoglu A."/>
            <person name="Lahiri S."/>
            <person name="Mastrian S.D."/>
            <person name="Miyashita H."/>
            <person name="Page L."/>
            <person name="Ramakrishna P."/>
            <person name="Satoh S."/>
            <person name="Sattley W.M."/>
            <person name="Shimada Y."/>
            <person name="Taylor H.L."/>
            <person name="Tomo T."/>
            <person name="Tsuchiya T."/>
            <person name="Wang Z.T."/>
            <person name="Raymond J."/>
            <person name="Mimuro M."/>
            <person name="Blankenship R.E."/>
            <person name="Touchman J.W."/>
        </authorList>
    </citation>
    <scope>NUCLEOTIDE SEQUENCE [LARGE SCALE GENOMIC DNA]</scope>
    <source>
        <strain evidence="2">MBIC 11017</strain>
    </source>
</reference>
<evidence type="ECO:0000313" key="1">
    <source>
        <dbReference type="EMBL" id="ABW30259.1"/>
    </source>
</evidence>
<accession>B0CAQ8</accession>
<protein>
    <submittedName>
        <fullName evidence="1">Uncharacterized protein</fullName>
    </submittedName>
</protein>
<dbReference type="KEGG" id="amr:AM1_5301"/>
<evidence type="ECO:0000313" key="2">
    <source>
        <dbReference type="Proteomes" id="UP000000268"/>
    </source>
</evidence>
<sequence>MKQRSITLYTHLSVPSLSHQEERFMHPHFKTSPLHIAQAWRS</sequence>
<keyword evidence="2" id="KW-1185">Reference proteome</keyword>
<dbReference type="STRING" id="329726.AM1_5301"/>
<dbReference type="HOGENOM" id="CLU_3245607_0_0_3"/>
<dbReference type="EMBL" id="CP000828">
    <property type="protein sequence ID" value="ABW30259.1"/>
    <property type="molecule type" value="Genomic_DNA"/>
</dbReference>
<gene>
    <name evidence="1" type="ordered locus">AM1_5301</name>
</gene>
<dbReference type="AlphaFoldDB" id="B0CAQ8"/>
<proteinExistence type="predicted"/>